<feature type="domain" description="Integrator complex subunit 5 N-terminal" evidence="2">
    <location>
        <begin position="16"/>
        <end position="236"/>
    </location>
</feature>
<gene>
    <name evidence="4" type="ORF">GDO54_002744</name>
</gene>
<dbReference type="GO" id="GO:0034472">
    <property type="term" value="P:snRNA 3'-end processing"/>
    <property type="evidence" value="ECO:0007669"/>
    <property type="project" value="TreeGrafter"/>
</dbReference>
<name>A0AAV2ZXB0_PYXAD</name>
<dbReference type="EMBL" id="DYDO01000010">
    <property type="protein sequence ID" value="DBA17270.1"/>
    <property type="molecule type" value="Genomic_DNA"/>
</dbReference>
<evidence type="ECO:0000313" key="5">
    <source>
        <dbReference type="Proteomes" id="UP001181693"/>
    </source>
</evidence>
<dbReference type="InterPro" id="IPR040316">
    <property type="entry name" value="INTS5"/>
</dbReference>
<organism evidence="4 5">
    <name type="scientific">Pyxicephalus adspersus</name>
    <name type="common">African bullfrog</name>
    <dbReference type="NCBI Taxonomy" id="30357"/>
    <lineage>
        <taxon>Eukaryota</taxon>
        <taxon>Metazoa</taxon>
        <taxon>Chordata</taxon>
        <taxon>Craniata</taxon>
        <taxon>Vertebrata</taxon>
        <taxon>Euteleostomi</taxon>
        <taxon>Amphibia</taxon>
        <taxon>Batrachia</taxon>
        <taxon>Anura</taxon>
        <taxon>Neobatrachia</taxon>
        <taxon>Ranoidea</taxon>
        <taxon>Pyxicephalidae</taxon>
        <taxon>Pyxicephalinae</taxon>
        <taxon>Pyxicephalus</taxon>
    </lineage>
</organism>
<feature type="region of interest" description="Disordered" evidence="1">
    <location>
        <begin position="78"/>
        <end position="106"/>
    </location>
</feature>
<comment type="caution">
    <text evidence="4">The sequence shown here is derived from an EMBL/GenBank/DDBJ whole genome shotgun (WGS) entry which is preliminary data.</text>
</comment>
<dbReference type="Pfam" id="PF14837">
    <property type="entry name" value="INTS5_N"/>
    <property type="match status" value="1"/>
</dbReference>
<dbReference type="AlphaFoldDB" id="A0AAV2ZXB0"/>
<accession>A0AAV2ZXB0</accession>
<evidence type="ECO:0000313" key="4">
    <source>
        <dbReference type="EMBL" id="DBA17270.1"/>
    </source>
</evidence>
<dbReference type="GO" id="GO:0032039">
    <property type="term" value="C:integrator complex"/>
    <property type="evidence" value="ECO:0007669"/>
    <property type="project" value="InterPro"/>
</dbReference>
<reference evidence="4" key="1">
    <citation type="thesis" date="2020" institute="ProQuest LLC" country="789 East Eisenhower Parkway, Ann Arbor, MI, USA">
        <title>Comparative Genomics and Chromosome Evolution.</title>
        <authorList>
            <person name="Mudd A.B."/>
        </authorList>
    </citation>
    <scope>NUCLEOTIDE SEQUENCE</scope>
    <source>
        <strain evidence="4">1538</strain>
        <tissue evidence="4">Blood</tissue>
    </source>
</reference>
<protein>
    <recommendedName>
        <fullName evidence="6">Integrator complex subunit 5</fullName>
    </recommendedName>
</protein>
<evidence type="ECO:0000256" key="1">
    <source>
        <dbReference type="SAM" id="MobiDB-lite"/>
    </source>
</evidence>
<sequence length="939" mass="102835">MISSQPQGVPPLLSPQDLSLQIKSFLSGSDPQHGQKLSARDHARCALLLLRCLPSARHAVLEHLRSVFHDSVSSILSERDSQESLPQSSSSQRRGPPPLSTPSLDEVTHEVQKVLEEFIKLNPRAWAPLISAWSIELMGQISSKHANRQGMPHSASLNELLQLWMSCGATRVLMDIYTLCLSTMIDSCPDACVDALLDTSVQHSPHFDWVVAHIGNSFPSTIISRVLTCGLKDFCAHSTPAETPEKRVPKLGSVVGILRHLNSRHGNSIRQEILRMFHESLRPGSKQQRATLPYLLQLAALSPSLLGTVCQDLVDSLKPSTLAQLQQHCSTLPREELDNMLNLSVHLACQTSAGAPRLLRFLLDTAMPASVITTPGLAVHDSVRDACDRIVRLLLLSLQKQVYGRTGGRAASEAQPRAVPFLDAMRGHLPELCTEMLRLERKRHLWLHQLLGLLCIYSNPPCPPEALCLLLTLAQSPEELSLAVQLHAVLSSSMQGLAKAAVTRCVSQIHAGSLTDKRAFQLLQNLALIVQNEEGGMGREIGTALSEHISDFGQLLLHSNPGLCEASCLLLCCCPFPSSLPPAQLHCLIRSSSYLFFHSMHIRSSSGVSNASRLLLRLSKVSHAGRKAVLHQLVEGALHQGNAGLFGGQSTIPDSQKSEEAAGSLLKSNSHLGSTLDFSGSVWSVFHAGVIGAGLKPEEKSRQSGREESAENTLSLISLLCCCCANKGEEDGQLATMDPEAAKTLAVTITECTCPDVTNSELAWPPEEHSRTTVQRDLVIYRCFRKNPLLFQLLHLVAQGRPALCYCSVLLRGLLATLLAHWEASRESSSVNSPWHLMASCELVSCMGEGQLLPPALTNMHEMFSLLAPYEVRLLLLSVWDFVRENGPFPQRFVFQAGRAVFNRDFTREGDPAKYMGIVHSVLHRNIDRLGLLSGRFQL</sequence>
<proteinExistence type="predicted"/>
<dbReference type="InterPro" id="IPR029445">
    <property type="entry name" value="INTS5_N"/>
</dbReference>
<evidence type="ECO:0000259" key="3">
    <source>
        <dbReference type="Pfam" id="PF14838"/>
    </source>
</evidence>
<evidence type="ECO:0008006" key="6">
    <source>
        <dbReference type="Google" id="ProtNLM"/>
    </source>
</evidence>
<dbReference type="PANTHER" id="PTHR31697:SF2">
    <property type="entry name" value="INTEGRATOR COMPLEX SUBUNIT 5"/>
    <property type="match status" value="1"/>
</dbReference>
<dbReference type="PANTHER" id="PTHR31697">
    <property type="entry name" value="INTEGRATOR COMPLEX SUBUNIT 5"/>
    <property type="match status" value="1"/>
</dbReference>
<feature type="domain" description="Integrator complex subunit 5 C-terminal" evidence="3">
    <location>
        <begin position="250"/>
        <end position="930"/>
    </location>
</feature>
<feature type="compositionally biased region" description="Low complexity" evidence="1">
    <location>
        <begin position="83"/>
        <end position="94"/>
    </location>
</feature>
<dbReference type="InterPro" id="IPR029444">
    <property type="entry name" value="INTS5_C"/>
</dbReference>
<dbReference type="Proteomes" id="UP001181693">
    <property type="component" value="Unassembled WGS sequence"/>
</dbReference>
<keyword evidence="5" id="KW-1185">Reference proteome</keyword>
<dbReference type="Pfam" id="PF14838">
    <property type="entry name" value="INTS5_C"/>
    <property type="match status" value="1"/>
</dbReference>
<evidence type="ECO:0000259" key="2">
    <source>
        <dbReference type="Pfam" id="PF14837"/>
    </source>
</evidence>